<evidence type="ECO:0000313" key="5">
    <source>
        <dbReference type="EMBL" id="GIG19880.1"/>
    </source>
</evidence>
<dbReference type="Pfam" id="PF00356">
    <property type="entry name" value="LacI"/>
    <property type="match status" value="1"/>
</dbReference>
<evidence type="ECO:0000256" key="2">
    <source>
        <dbReference type="ARBA" id="ARBA00023125"/>
    </source>
</evidence>
<dbReference type="SUPFAM" id="SSF53822">
    <property type="entry name" value="Periplasmic binding protein-like I"/>
    <property type="match status" value="1"/>
</dbReference>
<gene>
    <name evidence="5" type="ORF">Cch01nite_06040</name>
</gene>
<dbReference type="InterPro" id="IPR010982">
    <property type="entry name" value="Lambda_DNA-bd_dom_sf"/>
</dbReference>
<keyword evidence="2" id="KW-0238">DNA-binding</keyword>
<accession>A0A919TXV6</accession>
<dbReference type="SMART" id="SM00354">
    <property type="entry name" value="HTH_LACI"/>
    <property type="match status" value="1"/>
</dbReference>
<keyword evidence="6" id="KW-1185">Reference proteome</keyword>
<reference evidence="5" key="1">
    <citation type="submission" date="2021-01" db="EMBL/GenBank/DDBJ databases">
        <title>Whole genome shotgun sequence of Cellulomonas chitinilytica NBRC 110799.</title>
        <authorList>
            <person name="Komaki H."/>
            <person name="Tamura T."/>
        </authorList>
    </citation>
    <scope>NUCLEOTIDE SEQUENCE</scope>
    <source>
        <strain evidence="5">NBRC 110799</strain>
    </source>
</reference>
<dbReference type="EMBL" id="BONK01000002">
    <property type="protein sequence ID" value="GIG19880.1"/>
    <property type="molecule type" value="Genomic_DNA"/>
</dbReference>
<proteinExistence type="predicted"/>
<dbReference type="AlphaFoldDB" id="A0A919TXV6"/>
<dbReference type="Gene3D" id="3.40.50.2300">
    <property type="match status" value="2"/>
</dbReference>
<evidence type="ECO:0000313" key="6">
    <source>
        <dbReference type="Proteomes" id="UP000632740"/>
    </source>
</evidence>
<evidence type="ECO:0000259" key="4">
    <source>
        <dbReference type="PROSITE" id="PS50932"/>
    </source>
</evidence>
<evidence type="ECO:0000256" key="3">
    <source>
        <dbReference type="ARBA" id="ARBA00023163"/>
    </source>
</evidence>
<dbReference type="SUPFAM" id="SSF47413">
    <property type="entry name" value="lambda repressor-like DNA-binding domains"/>
    <property type="match status" value="1"/>
</dbReference>
<dbReference type="CDD" id="cd06267">
    <property type="entry name" value="PBP1_LacI_sugar_binding-like"/>
    <property type="match status" value="1"/>
</dbReference>
<dbReference type="Gene3D" id="1.10.260.40">
    <property type="entry name" value="lambda repressor-like DNA-binding domains"/>
    <property type="match status" value="1"/>
</dbReference>
<dbReference type="CDD" id="cd01392">
    <property type="entry name" value="HTH_LacI"/>
    <property type="match status" value="1"/>
</dbReference>
<feature type="domain" description="HTH lacI-type" evidence="4">
    <location>
        <begin position="8"/>
        <end position="62"/>
    </location>
</feature>
<keyword evidence="1" id="KW-0805">Transcription regulation</keyword>
<dbReference type="Pfam" id="PF13377">
    <property type="entry name" value="Peripla_BP_3"/>
    <property type="match status" value="1"/>
</dbReference>
<dbReference type="InterPro" id="IPR046335">
    <property type="entry name" value="LacI/GalR-like_sensor"/>
</dbReference>
<dbReference type="PROSITE" id="PS00356">
    <property type="entry name" value="HTH_LACI_1"/>
    <property type="match status" value="1"/>
</dbReference>
<protein>
    <submittedName>
        <fullName evidence="5">Transcriptional regulator</fullName>
    </submittedName>
</protein>
<dbReference type="PANTHER" id="PTHR30146:SF109">
    <property type="entry name" value="HTH-TYPE TRANSCRIPTIONAL REGULATOR GALS"/>
    <property type="match status" value="1"/>
</dbReference>
<organism evidence="5 6">
    <name type="scientific">Cellulomonas chitinilytica</name>
    <dbReference type="NCBI Taxonomy" id="398759"/>
    <lineage>
        <taxon>Bacteria</taxon>
        <taxon>Bacillati</taxon>
        <taxon>Actinomycetota</taxon>
        <taxon>Actinomycetes</taxon>
        <taxon>Micrococcales</taxon>
        <taxon>Cellulomonadaceae</taxon>
        <taxon>Cellulomonas</taxon>
    </lineage>
</organism>
<name>A0A919TXV6_9CELL</name>
<dbReference type="GO" id="GO:0003700">
    <property type="term" value="F:DNA-binding transcription factor activity"/>
    <property type="evidence" value="ECO:0007669"/>
    <property type="project" value="TreeGrafter"/>
</dbReference>
<dbReference type="PANTHER" id="PTHR30146">
    <property type="entry name" value="LACI-RELATED TRANSCRIPTIONAL REPRESSOR"/>
    <property type="match status" value="1"/>
</dbReference>
<sequence>MEAPRHQPTLDEVALRAGVSRSAASRAVNGAPNVSRAKREAVARAVRDLGYVPHATARALATNHAGAVVLAVANDDPALFADPFYAQVIIGVAAELDAADLDLNLVLAAAGPGRQRLKQVLRARRADGVLVMAPRGADWLAGLSEVTDLPVVFGGRPLGAAPDWYVDADNRGGGRIAAEHLLALGRRRIAMIAGPSDLHAAVERARGVADALAVAGLSAERVAHGDFSPDSGAAAMASLLAAHPDLDGVVAASDNMAAGALRALRAAGRSVPDDVAVVGFDDLAVAQHTDPPLSTVHQPIQALGQEMAKMLLRLVDGERPSPLILPVRLVVRGSAPSAD</sequence>
<dbReference type="GO" id="GO:0000976">
    <property type="term" value="F:transcription cis-regulatory region binding"/>
    <property type="evidence" value="ECO:0007669"/>
    <property type="project" value="TreeGrafter"/>
</dbReference>
<comment type="caution">
    <text evidence="5">The sequence shown here is derived from an EMBL/GenBank/DDBJ whole genome shotgun (WGS) entry which is preliminary data.</text>
</comment>
<keyword evidence="3" id="KW-0804">Transcription</keyword>
<dbReference type="Proteomes" id="UP000632740">
    <property type="component" value="Unassembled WGS sequence"/>
</dbReference>
<dbReference type="PROSITE" id="PS50932">
    <property type="entry name" value="HTH_LACI_2"/>
    <property type="match status" value="1"/>
</dbReference>
<dbReference type="RefSeq" id="WP_203748433.1">
    <property type="nucleotide sequence ID" value="NZ_BONK01000002.1"/>
</dbReference>
<dbReference type="InterPro" id="IPR000843">
    <property type="entry name" value="HTH_LacI"/>
</dbReference>
<dbReference type="InterPro" id="IPR028082">
    <property type="entry name" value="Peripla_BP_I"/>
</dbReference>
<evidence type="ECO:0000256" key="1">
    <source>
        <dbReference type="ARBA" id="ARBA00023015"/>
    </source>
</evidence>